<proteinExistence type="inferred from homology"/>
<feature type="domain" description="PpiC" evidence="7">
    <location>
        <begin position="211"/>
        <end position="312"/>
    </location>
</feature>
<dbReference type="InterPro" id="IPR046357">
    <property type="entry name" value="PPIase_dom_sf"/>
</dbReference>
<keyword evidence="6 8" id="KW-0413">Isomerase</keyword>
<comment type="caution">
    <text evidence="8">The sequence shown here is derived from an EMBL/GenBank/DDBJ whole genome shotgun (WGS) entry which is preliminary data.</text>
</comment>
<dbReference type="GO" id="GO:0043165">
    <property type="term" value="P:Gram-negative-bacterium-type cell outer membrane assembly"/>
    <property type="evidence" value="ECO:0007669"/>
    <property type="project" value="InterPro"/>
</dbReference>
<dbReference type="GO" id="GO:0003755">
    <property type="term" value="F:peptidyl-prolyl cis-trans isomerase activity"/>
    <property type="evidence" value="ECO:0007669"/>
    <property type="project" value="UniProtKB-KW"/>
</dbReference>
<keyword evidence="1" id="KW-0732">Signal</keyword>
<dbReference type="InterPro" id="IPR027304">
    <property type="entry name" value="Trigger_fact/SurA_dom_sf"/>
</dbReference>
<keyword evidence="5" id="KW-0143">Chaperone</keyword>
<dbReference type="InterPro" id="IPR015391">
    <property type="entry name" value="SurA_N"/>
</dbReference>
<dbReference type="PROSITE" id="PS50198">
    <property type="entry name" value="PPIC_PPIASE_2"/>
    <property type="match status" value="2"/>
</dbReference>
<dbReference type="GO" id="GO:0051082">
    <property type="term" value="F:unfolded protein binding"/>
    <property type="evidence" value="ECO:0007669"/>
    <property type="project" value="InterPro"/>
</dbReference>
<sequence>MSNRFLRGAAILATALACGSAGAQGLGLKTGPGPSGAASPLLQTPQLPATPVEALPQTRPQPDSDGIAAVVGSQVITQYDIQLRLRAAEEQIRRQGAQMPPLAQLRAELLNQLIDQLALAQYAQENGITVSNDTVDRAIAQVAAGYKLTPEQFRQQVTSQGLGWSVYKEQIKREILIGRLRERDVASRIKISDQEVDDFLASQAKQPLSAQTQIQLAQIFVPLPSQPSAEQVSEARARIDAALAKLRQGRDFAKLAAEYSQGPEAKNGGDLGVRPANQWPRLFIDAIRGLKPGEISAVIRSPAGFHILKLVAEQGAQTPATTAMQSQVREIVLKASGGKAQESAIKELDGIRHAVEKGEVQFSAKARELSQDVTSAKKGGDLGWILPGELPPALDAALNRLNPGQVSQPITLPGKVVLLQLVDRREHALAPAQERAVARNILLQQKEAKDFDELVKDVRARTYVRIPSADS</sequence>
<evidence type="ECO:0000256" key="1">
    <source>
        <dbReference type="ARBA" id="ARBA00022729"/>
    </source>
</evidence>
<gene>
    <name evidence="8" type="primary">surA_10</name>
    <name evidence="8" type="ORF">GALL_329220</name>
</gene>
<dbReference type="SUPFAM" id="SSF109998">
    <property type="entry name" value="Triger factor/SurA peptide-binding domain-like"/>
    <property type="match status" value="1"/>
</dbReference>
<dbReference type="PANTHER" id="PTHR47637:SF1">
    <property type="entry name" value="CHAPERONE SURA"/>
    <property type="match status" value="1"/>
</dbReference>
<evidence type="ECO:0000256" key="6">
    <source>
        <dbReference type="ARBA" id="ARBA00023235"/>
    </source>
</evidence>
<evidence type="ECO:0000256" key="5">
    <source>
        <dbReference type="ARBA" id="ARBA00023186"/>
    </source>
</evidence>
<dbReference type="SUPFAM" id="SSF54534">
    <property type="entry name" value="FKBP-like"/>
    <property type="match status" value="2"/>
</dbReference>
<dbReference type="GO" id="GO:0030288">
    <property type="term" value="C:outer membrane-bounded periplasmic space"/>
    <property type="evidence" value="ECO:0007669"/>
    <property type="project" value="InterPro"/>
</dbReference>
<dbReference type="Gene3D" id="1.10.4030.10">
    <property type="entry name" value="Porin chaperone SurA, peptide-binding domain"/>
    <property type="match status" value="1"/>
</dbReference>
<evidence type="ECO:0000256" key="2">
    <source>
        <dbReference type="ARBA" id="ARBA00022737"/>
    </source>
</evidence>
<reference evidence="8" key="1">
    <citation type="submission" date="2016-10" db="EMBL/GenBank/DDBJ databases">
        <title>Sequence of Gallionella enrichment culture.</title>
        <authorList>
            <person name="Poehlein A."/>
            <person name="Muehling M."/>
            <person name="Daniel R."/>
        </authorList>
    </citation>
    <scope>NUCLEOTIDE SEQUENCE</scope>
</reference>
<name>A0A1J5QZI3_9ZZZZ</name>
<evidence type="ECO:0000256" key="3">
    <source>
        <dbReference type="ARBA" id="ARBA00022764"/>
    </source>
</evidence>
<dbReference type="EC" id="5.2.1.8" evidence="8"/>
<dbReference type="Gene3D" id="3.10.50.40">
    <property type="match status" value="2"/>
</dbReference>
<protein>
    <submittedName>
        <fullName evidence="8">Chaperone SurA</fullName>
        <ecNumber evidence="8">5.2.1.8</ecNumber>
    </submittedName>
</protein>
<organism evidence="8">
    <name type="scientific">mine drainage metagenome</name>
    <dbReference type="NCBI Taxonomy" id="410659"/>
    <lineage>
        <taxon>unclassified sequences</taxon>
        <taxon>metagenomes</taxon>
        <taxon>ecological metagenomes</taxon>
    </lineage>
</organism>
<dbReference type="InterPro" id="IPR000297">
    <property type="entry name" value="PPIase_PpiC"/>
</dbReference>
<dbReference type="PROSITE" id="PS51257">
    <property type="entry name" value="PROKAR_LIPOPROTEIN"/>
    <property type="match status" value="1"/>
</dbReference>
<keyword evidence="4" id="KW-0697">Rotamase</keyword>
<dbReference type="Pfam" id="PF09312">
    <property type="entry name" value="SurA_N"/>
    <property type="match status" value="1"/>
</dbReference>
<dbReference type="Pfam" id="PF00639">
    <property type="entry name" value="Rotamase"/>
    <property type="match status" value="2"/>
</dbReference>
<feature type="domain" description="PpiC" evidence="7">
    <location>
        <begin position="323"/>
        <end position="423"/>
    </location>
</feature>
<dbReference type="InterPro" id="IPR023034">
    <property type="entry name" value="PPIase_SurA"/>
</dbReference>
<dbReference type="GO" id="GO:0006457">
    <property type="term" value="P:protein folding"/>
    <property type="evidence" value="ECO:0007669"/>
    <property type="project" value="InterPro"/>
</dbReference>
<dbReference type="HAMAP" id="MF_01183">
    <property type="entry name" value="Chaperone_SurA"/>
    <property type="match status" value="1"/>
</dbReference>
<dbReference type="InterPro" id="IPR050280">
    <property type="entry name" value="OMP_Chaperone_SurA"/>
</dbReference>
<evidence type="ECO:0000313" key="8">
    <source>
        <dbReference type="EMBL" id="OIQ85247.1"/>
    </source>
</evidence>
<accession>A0A1J5QZI3</accession>
<dbReference type="GO" id="GO:0042277">
    <property type="term" value="F:peptide binding"/>
    <property type="evidence" value="ECO:0007669"/>
    <property type="project" value="InterPro"/>
</dbReference>
<evidence type="ECO:0000256" key="4">
    <source>
        <dbReference type="ARBA" id="ARBA00023110"/>
    </source>
</evidence>
<keyword evidence="2" id="KW-0677">Repeat</keyword>
<dbReference type="AlphaFoldDB" id="A0A1J5QZI3"/>
<dbReference type="GO" id="GO:0050821">
    <property type="term" value="P:protein stabilization"/>
    <property type="evidence" value="ECO:0007669"/>
    <property type="project" value="InterPro"/>
</dbReference>
<dbReference type="EMBL" id="MLJW01000558">
    <property type="protein sequence ID" value="OIQ85247.1"/>
    <property type="molecule type" value="Genomic_DNA"/>
</dbReference>
<evidence type="ECO:0000259" key="7">
    <source>
        <dbReference type="PROSITE" id="PS50198"/>
    </source>
</evidence>
<keyword evidence="3" id="KW-0574">Periplasm</keyword>
<dbReference type="PANTHER" id="PTHR47637">
    <property type="entry name" value="CHAPERONE SURA"/>
    <property type="match status" value="1"/>
</dbReference>